<sequence length="376" mass="44309">MNSKKLVSTKYKSLKSLSLENLQGMILWCYLLKLSHKKRSPSFFSINNASSLNSVNLFFLNTNPKQKSETIFINEFINYSSFKRYLISEINYRNKNFDEIKKEEIERFLLKDIRLAYSNYELTIPSQVSLFEIDTVKYFTPSLETEYFLVSMDCEMLITDLGKEIGRVSILDHKYNVIFDTFVKPKGIIQDYLFEYSGLTKENIKNGIEFEELQNKLLKIIGKNTIILGHALENDLVLLKIKHNLIIDTSHLYKTHENKRQKLKFLLSKIFDKEIQTDMHSSIEDAKSCLDLFNNKISQYKSAEESFKNQIFFLKDHKIYFVKENDISFDYFRNKNLNVISCSYTKVTELISQIKDTSVNFIFFEDEEGIQMIKEI</sequence>
<dbReference type="CDD" id="cd06145">
    <property type="entry name" value="REX1_like"/>
    <property type="match status" value="1"/>
</dbReference>
<comment type="caution">
    <text evidence="8">The sequence shown here is derived from an EMBL/GenBank/DDBJ whole genome shotgun (WGS) entry which is preliminary data.</text>
</comment>
<feature type="domain" description="Exonuclease" evidence="7">
    <location>
        <begin position="148"/>
        <end position="302"/>
    </location>
</feature>
<evidence type="ECO:0000259" key="7">
    <source>
        <dbReference type="SMART" id="SM00479"/>
    </source>
</evidence>
<dbReference type="Proteomes" id="UP000282876">
    <property type="component" value="Unassembled WGS sequence"/>
</dbReference>
<dbReference type="Pfam" id="PF00929">
    <property type="entry name" value="RNase_T"/>
    <property type="match status" value="1"/>
</dbReference>
<comment type="subcellular location">
    <subcellularLocation>
        <location evidence="1">Nucleus</location>
    </subcellularLocation>
</comment>
<evidence type="ECO:0000256" key="1">
    <source>
        <dbReference type="ARBA" id="ARBA00004123"/>
    </source>
</evidence>
<dbReference type="VEuPathDB" id="MicrosporidiaDB:TUBRATIS_005910"/>
<organism evidence="8 9">
    <name type="scientific">Tubulinosema ratisbonensis</name>
    <dbReference type="NCBI Taxonomy" id="291195"/>
    <lineage>
        <taxon>Eukaryota</taxon>
        <taxon>Fungi</taxon>
        <taxon>Fungi incertae sedis</taxon>
        <taxon>Microsporidia</taxon>
        <taxon>Tubulinosematoidea</taxon>
        <taxon>Tubulinosematidae</taxon>
        <taxon>Tubulinosema</taxon>
    </lineage>
</organism>
<accession>A0A437ANV3</accession>
<dbReference type="InterPro" id="IPR034922">
    <property type="entry name" value="REX1-like_exo"/>
</dbReference>
<dbReference type="Gene3D" id="3.30.420.10">
    <property type="entry name" value="Ribonuclease H-like superfamily/Ribonuclease H"/>
    <property type="match status" value="1"/>
</dbReference>
<dbReference type="InterPro" id="IPR047021">
    <property type="entry name" value="REXO1/3/4-like"/>
</dbReference>
<dbReference type="STRING" id="291195.A0A437ANV3"/>
<evidence type="ECO:0000313" key="8">
    <source>
        <dbReference type="EMBL" id="RVD92895.1"/>
    </source>
</evidence>
<gene>
    <name evidence="8" type="ORF">TUBRATIS_005910</name>
</gene>
<dbReference type="InterPro" id="IPR036397">
    <property type="entry name" value="RNaseH_sf"/>
</dbReference>
<dbReference type="SMART" id="SM00479">
    <property type="entry name" value="EXOIII"/>
    <property type="match status" value="1"/>
</dbReference>
<evidence type="ECO:0000256" key="2">
    <source>
        <dbReference type="ARBA" id="ARBA00006357"/>
    </source>
</evidence>
<keyword evidence="4" id="KW-0378">Hydrolase</keyword>
<keyword evidence="9" id="KW-1185">Reference proteome</keyword>
<dbReference type="GO" id="GO:0004527">
    <property type="term" value="F:exonuclease activity"/>
    <property type="evidence" value="ECO:0007669"/>
    <property type="project" value="UniProtKB-KW"/>
</dbReference>
<dbReference type="GO" id="GO:0005634">
    <property type="term" value="C:nucleus"/>
    <property type="evidence" value="ECO:0007669"/>
    <property type="project" value="UniProtKB-SubCell"/>
</dbReference>
<evidence type="ECO:0000256" key="5">
    <source>
        <dbReference type="ARBA" id="ARBA00022839"/>
    </source>
</evidence>
<dbReference type="SUPFAM" id="SSF53098">
    <property type="entry name" value="Ribonuclease H-like"/>
    <property type="match status" value="1"/>
</dbReference>
<evidence type="ECO:0000256" key="6">
    <source>
        <dbReference type="ARBA" id="ARBA00023242"/>
    </source>
</evidence>
<keyword evidence="6" id="KW-0539">Nucleus</keyword>
<dbReference type="EMBL" id="RCSS01000128">
    <property type="protein sequence ID" value="RVD92895.1"/>
    <property type="molecule type" value="Genomic_DNA"/>
</dbReference>
<dbReference type="AlphaFoldDB" id="A0A437ANV3"/>
<protein>
    <submittedName>
        <fullName evidence="8">Rna exonuclease</fullName>
    </submittedName>
</protein>
<dbReference type="PANTHER" id="PTHR12801">
    <property type="entry name" value="RNA EXONUCLEASE REXO1 / RECO3 FAMILY MEMBER-RELATED"/>
    <property type="match status" value="1"/>
</dbReference>
<reference evidence="8 9" key="1">
    <citation type="submission" date="2018-10" db="EMBL/GenBank/DDBJ databases">
        <title>Draft genome sequence of the microsporidian Tubulinosema ratisbonensis.</title>
        <authorList>
            <person name="Polonais V."/>
            <person name="Peyretaillade E."/>
            <person name="Niehus S."/>
            <person name="Wawrzyniak I."/>
            <person name="Franchet A."/>
            <person name="Gaspin C."/>
            <person name="Reichstadt M."/>
            <person name="Belser C."/>
            <person name="Labadie K."/>
            <person name="Delbac F."/>
            <person name="Ferrandon D."/>
        </authorList>
    </citation>
    <scope>NUCLEOTIDE SEQUENCE [LARGE SCALE GENOMIC DNA]</scope>
    <source>
        <strain evidence="8 9">Franzen</strain>
    </source>
</reference>
<evidence type="ECO:0000313" key="9">
    <source>
        <dbReference type="Proteomes" id="UP000282876"/>
    </source>
</evidence>
<name>A0A437ANV3_9MICR</name>
<proteinExistence type="inferred from homology"/>
<evidence type="ECO:0000256" key="4">
    <source>
        <dbReference type="ARBA" id="ARBA00022801"/>
    </source>
</evidence>
<dbReference type="InterPro" id="IPR013520">
    <property type="entry name" value="Ribonucl_H"/>
</dbReference>
<dbReference type="GO" id="GO:0003676">
    <property type="term" value="F:nucleic acid binding"/>
    <property type="evidence" value="ECO:0007669"/>
    <property type="project" value="InterPro"/>
</dbReference>
<comment type="similarity">
    <text evidence="2">Belongs to the REXO1/REXO3 family.</text>
</comment>
<evidence type="ECO:0000256" key="3">
    <source>
        <dbReference type="ARBA" id="ARBA00022722"/>
    </source>
</evidence>
<dbReference type="OrthoDB" id="8191639at2759"/>
<keyword evidence="3" id="KW-0540">Nuclease</keyword>
<dbReference type="InterPro" id="IPR012337">
    <property type="entry name" value="RNaseH-like_sf"/>
</dbReference>
<keyword evidence="5 8" id="KW-0269">Exonuclease</keyword>
<dbReference type="PANTHER" id="PTHR12801:SF115">
    <property type="entry name" value="FI18136P1-RELATED"/>
    <property type="match status" value="1"/>
</dbReference>